<dbReference type="RefSeq" id="WP_026788700.1">
    <property type="nucleotide sequence ID" value="NZ_BJCD01000050.1"/>
</dbReference>
<evidence type="ECO:0000259" key="4">
    <source>
        <dbReference type="PROSITE" id="PS51918"/>
    </source>
</evidence>
<dbReference type="AlphaFoldDB" id="A0A4P6A1L0"/>
<dbReference type="GO" id="GO:0046872">
    <property type="term" value="F:metal ion binding"/>
    <property type="evidence" value="ECO:0007669"/>
    <property type="project" value="UniProtKB-KW"/>
</dbReference>
<gene>
    <name evidence="5" type="ORF">PA905_29530</name>
</gene>
<dbReference type="SUPFAM" id="SSF102114">
    <property type="entry name" value="Radical SAM enzymes"/>
    <property type="match status" value="1"/>
</dbReference>
<dbReference type="Gene3D" id="3.80.30.30">
    <property type="match status" value="1"/>
</dbReference>
<dbReference type="SFLD" id="SFLDG01084">
    <property type="entry name" value="Uncharacterised_Radical_SAM_Su"/>
    <property type="match status" value="1"/>
</dbReference>
<dbReference type="InterPro" id="IPR040086">
    <property type="entry name" value="MJ0683-like"/>
</dbReference>
<dbReference type="PROSITE" id="PS51918">
    <property type="entry name" value="RADICAL_SAM"/>
    <property type="match status" value="1"/>
</dbReference>
<keyword evidence="1" id="KW-0479">Metal-binding</keyword>
<evidence type="ECO:0000256" key="2">
    <source>
        <dbReference type="ARBA" id="ARBA00023004"/>
    </source>
</evidence>
<dbReference type="EMBL" id="BJCD01000050">
    <property type="protein sequence ID" value="GDZ94917.1"/>
    <property type="molecule type" value="Genomic_DNA"/>
</dbReference>
<sequence>MLTKTGTEQIVNPLQKSNLNKKGLCDYVINIASGCLHGCTFCYVPSTPAIRTRQSQLKEKGVDNPQMDWGKYLFIREEIPEKLKKVLKGKKKWNETPSGKGVVLLCSGTDPYQNQQVAKITRDTVKTLQEKNKRIRILTRSPLWVNDLDLFNYPNVTVGMSLPYLDDELSRQIEPQAPPPSKRYEALLKGKKAGCRLYIAMAPTPPTLTLDNFKNYLDKIMTLEPEVIFWEPINARGTNGKRMIAAGLDWANSIMTKRSWSEDFLRQWEDIETAAEIVGCKDKLHIWPDPELKKYVDNPQKVIDWLHRPTIENWV</sequence>
<accession>A0A4P6A1L0</accession>
<organism evidence="5 6">
    <name type="scientific">Planktothrix agardhii CCAP 1459/11A</name>
    <dbReference type="NCBI Taxonomy" id="282420"/>
    <lineage>
        <taxon>Bacteria</taxon>
        <taxon>Bacillati</taxon>
        <taxon>Cyanobacteriota</taxon>
        <taxon>Cyanophyceae</taxon>
        <taxon>Oscillatoriophycideae</taxon>
        <taxon>Oscillatoriales</taxon>
        <taxon>Microcoleaceae</taxon>
        <taxon>Planktothrix</taxon>
    </lineage>
</organism>
<reference evidence="6" key="1">
    <citation type="submission" date="2019-02" db="EMBL/GenBank/DDBJ databases">
        <title>Draft genome sequence of Planktothrix agardhii NIES-905.</title>
        <authorList>
            <person name="Yamaguchi H."/>
            <person name="Suzuki S."/>
            <person name="Kawachi M."/>
        </authorList>
    </citation>
    <scope>NUCLEOTIDE SEQUENCE [LARGE SCALE GENOMIC DNA]</scope>
    <source>
        <strain evidence="6">CCAP 1459/11A</strain>
    </source>
</reference>
<comment type="caution">
    <text evidence="5">The sequence shown here is derived from an EMBL/GenBank/DDBJ whole genome shotgun (WGS) entry which is preliminary data.</text>
</comment>
<dbReference type="Proteomes" id="UP000299794">
    <property type="component" value="Unassembled WGS sequence"/>
</dbReference>
<protein>
    <submittedName>
        <fullName evidence="5">Radical SAM domain protein</fullName>
    </submittedName>
</protein>
<evidence type="ECO:0000313" key="5">
    <source>
        <dbReference type="EMBL" id="GDZ94917.1"/>
    </source>
</evidence>
<keyword evidence="2" id="KW-0408">Iron</keyword>
<evidence type="ECO:0000313" key="6">
    <source>
        <dbReference type="Proteomes" id="UP000299794"/>
    </source>
</evidence>
<dbReference type="Pfam" id="PF04055">
    <property type="entry name" value="Radical_SAM"/>
    <property type="match status" value="1"/>
</dbReference>
<feature type="domain" description="Radical SAM core" evidence="4">
    <location>
        <begin position="20"/>
        <end position="281"/>
    </location>
</feature>
<dbReference type="GO" id="GO:0003824">
    <property type="term" value="F:catalytic activity"/>
    <property type="evidence" value="ECO:0007669"/>
    <property type="project" value="InterPro"/>
</dbReference>
<evidence type="ECO:0000256" key="3">
    <source>
        <dbReference type="ARBA" id="ARBA00023014"/>
    </source>
</evidence>
<dbReference type="PANTHER" id="PTHR43432:SF6">
    <property type="entry name" value="RADICAL SAM CORE DOMAIN-CONTAINING PROTEIN"/>
    <property type="match status" value="1"/>
</dbReference>
<name>A0A4P6A1L0_PLAAG</name>
<dbReference type="SFLD" id="SFLDS00029">
    <property type="entry name" value="Radical_SAM"/>
    <property type="match status" value="1"/>
</dbReference>
<dbReference type="InterPro" id="IPR007197">
    <property type="entry name" value="rSAM"/>
</dbReference>
<dbReference type="InterPro" id="IPR058240">
    <property type="entry name" value="rSAM_sf"/>
</dbReference>
<dbReference type="PANTHER" id="PTHR43432">
    <property type="entry name" value="SLR0285 PROTEIN"/>
    <property type="match status" value="1"/>
</dbReference>
<dbReference type="CDD" id="cd01335">
    <property type="entry name" value="Radical_SAM"/>
    <property type="match status" value="1"/>
</dbReference>
<evidence type="ECO:0000256" key="1">
    <source>
        <dbReference type="ARBA" id="ARBA00022723"/>
    </source>
</evidence>
<keyword evidence="3" id="KW-0411">Iron-sulfur</keyword>
<dbReference type="GO" id="GO:0051536">
    <property type="term" value="F:iron-sulfur cluster binding"/>
    <property type="evidence" value="ECO:0007669"/>
    <property type="project" value="UniProtKB-KW"/>
</dbReference>
<proteinExistence type="predicted"/>